<sequence length="64" mass="7053">YKSCFKLFPLIGSDALPKRRSTPASSCEEALLISVWLIVTSVWLVSHQGRVTRSGLVPACLHRA</sequence>
<gene>
    <name evidence="1" type="primary">Nfu_g_1_011969</name>
</gene>
<evidence type="ECO:0000313" key="1">
    <source>
        <dbReference type="EMBL" id="SBP53775.1"/>
    </source>
</evidence>
<reference evidence="1" key="1">
    <citation type="submission" date="2016-05" db="EMBL/GenBank/DDBJ databases">
        <authorList>
            <person name="Lavstsen T."/>
            <person name="Jespersen J.S."/>
        </authorList>
    </citation>
    <scope>NUCLEOTIDE SEQUENCE</scope>
    <source>
        <tissue evidence="1">Brain</tissue>
    </source>
</reference>
<name>A0A1A8AHR8_NOTFU</name>
<reference evidence="1" key="2">
    <citation type="submission" date="2016-06" db="EMBL/GenBank/DDBJ databases">
        <title>The genome of a short-lived fish provides insights into sex chromosome evolution and the genetic control of aging.</title>
        <authorList>
            <person name="Reichwald K."/>
            <person name="Felder M."/>
            <person name="Petzold A."/>
            <person name="Koch P."/>
            <person name="Groth M."/>
            <person name="Platzer M."/>
        </authorList>
    </citation>
    <scope>NUCLEOTIDE SEQUENCE</scope>
    <source>
        <tissue evidence="1">Brain</tissue>
    </source>
</reference>
<protein>
    <submittedName>
        <fullName evidence="1">Uncharacterized protein</fullName>
    </submittedName>
</protein>
<feature type="non-terminal residue" evidence="1">
    <location>
        <position position="64"/>
    </location>
</feature>
<dbReference type="EMBL" id="HADY01015290">
    <property type="protein sequence ID" value="SBP53775.1"/>
    <property type="molecule type" value="Transcribed_RNA"/>
</dbReference>
<organism evidence="1">
    <name type="scientific">Nothobranchius furzeri</name>
    <name type="common">Turquoise killifish</name>
    <dbReference type="NCBI Taxonomy" id="105023"/>
    <lineage>
        <taxon>Eukaryota</taxon>
        <taxon>Metazoa</taxon>
        <taxon>Chordata</taxon>
        <taxon>Craniata</taxon>
        <taxon>Vertebrata</taxon>
        <taxon>Euteleostomi</taxon>
        <taxon>Actinopterygii</taxon>
        <taxon>Neopterygii</taxon>
        <taxon>Teleostei</taxon>
        <taxon>Neoteleostei</taxon>
        <taxon>Acanthomorphata</taxon>
        <taxon>Ovalentaria</taxon>
        <taxon>Atherinomorphae</taxon>
        <taxon>Cyprinodontiformes</taxon>
        <taxon>Nothobranchiidae</taxon>
        <taxon>Nothobranchius</taxon>
    </lineage>
</organism>
<dbReference type="AlphaFoldDB" id="A0A1A8AHR8"/>
<feature type="non-terminal residue" evidence="1">
    <location>
        <position position="1"/>
    </location>
</feature>
<accession>A0A1A8AHR8</accession>
<proteinExistence type="predicted"/>